<name>A0A4C1WFL3_EUMVA</name>
<dbReference type="EMBL" id="BGZK01000533">
    <property type="protein sequence ID" value="GBP48915.1"/>
    <property type="molecule type" value="Genomic_DNA"/>
</dbReference>
<protein>
    <submittedName>
        <fullName evidence="2">Uncharacterized protein</fullName>
    </submittedName>
</protein>
<keyword evidence="3" id="KW-1185">Reference proteome</keyword>
<reference evidence="2 3" key="1">
    <citation type="journal article" date="2019" name="Commun. Biol.">
        <title>The bagworm genome reveals a unique fibroin gene that provides high tensile strength.</title>
        <authorList>
            <person name="Kono N."/>
            <person name="Nakamura H."/>
            <person name="Ohtoshi R."/>
            <person name="Tomita M."/>
            <person name="Numata K."/>
            <person name="Arakawa K."/>
        </authorList>
    </citation>
    <scope>NUCLEOTIDE SEQUENCE [LARGE SCALE GENOMIC DNA]</scope>
</reference>
<dbReference type="AlphaFoldDB" id="A0A4C1WFL3"/>
<gene>
    <name evidence="2" type="ORF">EVAR_96896_1</name>
</gene>
<accession>A0A4C1WFL3</accession>
<dbReference type="Proteomes" id="UP000299102">
    <property type="component" value="Unassembled WGS sequence"/>
</dbReference>
<evidence type="ECO:0000256" key="1">
    <source>
        <dbReference type="SAM" id="MobiDB-lite"/>
    </source>
</evidence>
<evidence type="ECO:0000313" key="3">
    <source>
        <dbReference type="Proteomes" id="UP000299102"/>
    </source>
</evidence>
<feature type="region of interest" description="Disordered" evidence="1">
    <location>
        <begin position="109"/>
        <end position="160"/>
    </location>
</feature>
<comment type="caution">
    <text evidence="2">The sequence shown here is derived from an EMBL/GenBank/DDBJ whole genome shotgun (WGS) entry which is preliminary data.</text>
</comment>
<evidence type="ECO:0000313" key="2">
    <source>
        <dbReference type="EMBL" id="GBP48915.1"/>
    </source>
</evidence>
<sequence>MRRDATLGKGGGRHFIGCWDGGVLLGGSGTAQRDHSSSKSANFVRVRATCALRILVLFYRVCERSFHHFVDRIRLCAYKFIHFPATGYKQQKLHGGTRLRYRESLGIKFGRRREESPPSDALDKGGSQLFHKQSRTTSQEQKGGNKKIRQKVALPCSPPPLAVQRERDEMYPERRDTPRRHFLRKMQTVTSTRMSGALKLPTDALIATSSDVHNAMSDASNVTEAPSTSSHRQSLKDILVGCYRITITESLPKLSEESVQ</sequence>
<proteinExistence type="predicted"/>
<organism evidence="2 3">
    <name type="scientific">Eumeta variegata</name>
    <name type="common">Bagworm moth</name>
    <name type="synonym">Eumeta japonica</name>
    <dbReference type="NCBI Taxonomy" id="151549"/>
    <lineage>
        <taxon>Eukaryota</taxon>
        <taxon>Metazoa</taxon>
        <taxon>Ecdysozoa</taxon>
        <taxon>Arthropoda</taxon>
        <taxon>Hexapoda</taxon>
        <taxon>Insecta</taxon>
        <taxon>Pterygota</taxon>
        <taxon>Neoptera</taxon>
        <taxon>Endopterygota</taxon>
        <taxon>Lepidoptera</taxon>
        <taxon>Glossata</taxon>
        <taxon>Ditrysia</taxon>
        <taxon>Tineoidea</taxon>
        <taxon>Psychidae</taxon>
        <taxon>Oiketicinae</taxon>
        <taxon>Eumeta</taxon>
    </lineage>
</organism>